<gene>
    <name evidence="2" type="ORF">BSAL_35550</name>
</gene>
<dbReference type="Proteomes" id="UP000051952">
    <property type="component" value="Unassembled WGS sequence"/>
</dbReference>
<feature type="region of interest" description="Disordered" evidence="1">
    <location>
        <begin position="28"/>
        <end position="57"/>
    </location>
</feature>
<feature type="compositionally biased region" description="Low complexity" evidence="1">
    <location>
        <begin position="172"/>
        <end position="184"/>
    </location>
</feature>
<dbReference type="VEuPathDB" id="TriTrypDB:BSAL_35550"/>
<keyword evidence="3" id="KW-1185">Reference proteome</keyword>
<feature type="region of interest" description="Disordered" evidence="1">
    <location>
        <begin position="162"/>
        <end position="203"/>
    </location>
</feature>
<dbReference type="AlphaFoldDB" id="A0A0S4JKR0"/>
<protein>
    <submittedName>
        <fullName evidence="2">Uncharacterized protein</fullName>
    </submittedName>
</protein>
<name>A0A0S4JKR0_BODSA</name>
<organism evidence="2 3">
    <name type="scientific">Bodo saltans</name>
    <name type="common">Flagellated protozoan</name>
    <dbReference type="NCBI Taxonomy" id="75058"/>
    <lineage>
        <taxon>Eukaryota</taxon>
        <taxon>Discoba</taxon>
        <taxon>Euglenozoa</taxon>
        <taxon>Kinetoplastea</taxon>
        <taxon>Metakinetoplastina</taxon>
        <taxon>Eubodonida</taxon>
        <taxon>Bodonidae</taxon>
        <taxon>Bodo</taxon>
    </lineage>
</organism>
<reference evidence="3" key="1">
    <citation type="submission" date="2015-09" db="EMBL/GenBank/DDBJ databases">
        <authorList>
            <consortium name="Pathogen Informatics"/>
        </authorList>
    </citation>
    <scope>NUCLEOTIDE SEQUENCE [LARGE SCALE GENOMIC DNA]</scope>
    <source>
        <strain evidence="3">Lake Konstanz</strain>
    </source>
</reference>
<evidence type="ECO:0000313" key="3">
    <source>
        <dbReference type="Proteomes" id="UP000051952"/>
    </source>
</evidence>
<accession>A0A0S4JKR0</accession>
<evidence type="ECO:0000313" key="2">
    <source>
        <dbReference type="EMBL" id="CUG92106.1"/>
    </source>
</evidence>
<dbReference type="EMBL" id="CYKH01002007">
    <property type="protein sequence ID" value="CUG92106.1"/>
    <property type="molecule type" value="Genomic_DNA"/>
</dbReference>
<evidence type="ECO:0000256" key="1">
    <source>
        <dbReference type="SAM" id="MobiDB-lite"/>
    </source>
</evidence>
<proteinExistence type="predicted"/>
<sequence>MPSKRRSSRRFPAASSFVKAVEVLATMPRLHRGDSGNCGVGPSRSQSSFHSSSRESSRIISINPLTPQSVHEHSVSVSVSRAEPSAFGPRVTFTDVPSPTIPPITELPAFDSSVKEQEPIEAAAFGFSMRSNSQQYVSHQIRNPLLFGNSLNQNILRSADGTVAAGGGGAQGPNTPAGGAPPTGGRERRERSGGSWVDNANPQVAPRDDVLDDVVADVEHSLAFLKRAEGYTAMRLRAIITMGETEYASTLLQEIYDFEKQFFRAAVELRDSTCNVSQVVTL</sequence>